<evidence type="ECO:0000313" key="7">
    <source>
        <dbReference type="Proteomes" id="UP001162891"/>
    </source>
</evidence>
<name>A0ABM7WUX3_9BACT</name>
<organism evidence="6 7">
    <name type="scientific">Anaeromyxobacter oryzae</name>
    <dbReference type="NCBI Taxonomy" id="2918170"/>
    <lineage>
        <taxon>Bacteria</taxon>
        <taxon>Pseudomonadati</taxon>
        <taxon>Myxococcota</taxon>
        <taxon>Myxococcia</taxon>
        <taxon>Myxococcales</taxon>
        <taxon>Cystobacterineae</taxon>
        <taxon>Anaeromyxobacteraceae</taxon>
        <taxon>Anaeromyxobacter</taxon>
    </lineage>
</organism>
<comment type="similarity">
    <text evidence="1 4 5">Belongs to the bacterial ribosomal protein bL21 family.</text>
</comment>
<evidence type="ECO:0000256" key="1">
    <source>
        <dbReference type="ARBA" id="ARBA00008563"/>
    </source>
</evidence>
<dbReference type="Proteomes" id="UP001162891">
    <property type="component" value="Chromosome"/>
</dbReference>
<keyword evidence="4 5" id="KW-0694">RNA-binding</keyword>
<dbReference type="HAMAP" id="MF_01363">
    <property type="entry name" value="Ribosomal_bL21"/>
    <property type="match status" value="1"/>
</dbReference>
<dbReference type="Pfam" id="PF00829">
    <property type="entry name" value="Ribosomal_L21p"/>
    <property type="match status" value="1"/>
</dbReference>
<keyword evidence="3 4" id="KW-0687">Ribonucleoprotein</keyword>
<dbReference type="NCBIfam" id="TIGR00061">
    <property type="entry name" value="L21"/>
    <property type="match status" value="1"/>
</dbReference>
<evidence type="ECO:0000256" key="3">
    <source>
        <dbReference type="ARBA" id="ARBA00023274"/>
    </source>
</evidence>
<dbReference type="SUPFAM" id="SSF141091">
    <property type="entry name" value="L21p-like"/>
    <property type="match status" value="1"/>
</dbReference>
<evidence type="ECO:0000313" key="6">
    <source>
        <dbReference type="EMBL" id="BDG03300.1"/>
    </source>
</evidence>
<dbReference type="InterPro" id="IPR036164">
    <property type="entry name" value="bL21-like_sf"/>
</dbReference>
<keyword evidence="2 4" id="KW-0689">Ribosomal protein</keyword>
<dbReference type="GO" id="GO:0005840">
    <property type="term" value="C:ribosome"/>
    <property type="evidence" value="ECO:0007669"/>
    <property type="project" value="UniProtKB-KW"/>
</dbReference>
<accession>A0ABM7WUX3</accession>
<dbReference type="InterPro" id="IPR028909">
    <property type="entry name" value="bL21-like"/>
</dbReference>
<reference evidence="7" key="1">
    <citation type="journal article" date="2022" name="Int. J. Syst. Evol. Microbiol.">
        <title>Anaeromyxobacter oryzae sp. nov., Anaeromyxobacter diazotrophicus sp. nov. and Anaeromyxobacter paludicola sp. nov., isolated from paddy soils.</title>
        <authorList>
            <person name="Itoh H."/>
            <person name="Xu Z."/>
            <person name="Mise K."/>
            <person name="Masuda Y."/>
            <person name="Ushijima N."/>
            <person name="Hayakawa C."/>
            <person name="Shiratori Y."/>
            <person name="Senoo K."/>
        </authorList>
    </citation>
    <scope>NUCLEOTIDE SEQUENCE [LARGE SCALE GENOMIC DNA]</scope>
    <source>
        <strain evidence="7">Red232</strain>
    </source>
</reference>
<protein>
    <recommendedName>
        <fullName evidence="4">Large ribosomal subunit protein bL21</fullName>
    </recommendedName>
</protein>
<dbReference type="PANTHER" id="PTHR21349:SF0">
    <property type="entry name" value="LARGE RIBOSOMAL SUBUNIT PROTEIN BL21M"/>
    <property type="match status" value="1"/>
</dbReference>
<keyword evidence="7" id="KW-1185">Reference proteome</keyword>
<dbReference type="PANTHER" id="PTHR21349">
    <property type="entry name" value="50S RIBOSOMAL PROTEIN L21"/>
    <property type="match status" value="1"/>
</dbReference>
<sequence>MYAVIRTGGKQYRVAQGDRVKIEKLAGDVGGKVNFDVLLVGGDGEAKIGKPVISGAAVEGEIVAQGKHKKVIHFRKKKEGWTKKRGHRQPYTEVLITTVRA</sequence>
<gene>
    <name evidence="4 6" type="primary">rplU</name>
    <name evidence="6" type="ORF">AMOR_22960</name>
</gene>
<proteinExistence type="inferred from homology"/>
<dbReference type="EMBL" id="AP025591">
    <property type="protein sequence ID" value="BDG03300.1"/>
    <property type="molecule type" value="Genomic_DNA"/>
</dbReference>
<keyword evidence="4 5" id="KW-0699">rRNA-binding</keyword>
<dbReference type="RefSeq" id="WP_248361189.1">
    <property type="nucleotide sequence ID" value="NZ_AP025591.1"/>
</dbReference>
<evidence type="ECO:0000256" key="4">
    <source>
        <dbReference type="HAMAP-Rule" id="MF_01363"/>
    </source>
</evidence>
<comment type="subunit">
    <text evidence="4">Part of the 50S ribosomal subunit. Contacts protein L20.</text>
</comment>
<evidence type="ECO:0000256" key="2">
    <source>
        <dbReference type="ARBA" id="ARBA00022980"/>
    </source>
</evidence>
<evidence type="ECO:0000256" key="5">
    <source>
        <dbReference type="RuleBase" id="RU000562"/>
    </source>
</evidence>
<dbReference type="InterPro" id="IPR001787">
    <property type="entry name" value="Ribosomal_bL21"/>
</dbReference>
<comment type="function">
    <text evidence="4 5">This protein binds to 23S rRNA in the presence of protein L20.</text>
</comment>